<evidence type="ECO:0000313" key="1">
    <source>
        <dbReference type="EMBL" id="KNZ51793.1"/>
    </source>
</evidence>
<feature type="non-terminal residue" evidence="1">
    <location>
        <position position="1"/>
    </location>
</feature>
<evidence type="ECO:0000313" key="2">
    <source>
        <dbReference type="Proteomes" id="UP000037035"/>
    </source>
</evidence>
<protein>
    <submittedName>
        <fullName evidence="1">Uncharacterized protein</fullName>
    </submittedName>
</protein>
<dbReference type="Proteomes" id="UP000037035">
    <property type="component" value="Unassembled WGS sequence"/>
</dbReference>
<proteinExistence type="predicted"/>
<gene>
    <name evidence="1" type="ORF">VP01_3809g2</name>
</gene>
<organism evidence="1 2">
    <name type="scientific">Puccinia sorghi</name>
    <dbReference type="NCBI Taxonomy" id="27349"/>
    <lineage>
        <taxon>Eukaryota</taxon>
        <taxon>Fungi</taxon>
        <taxon>Dikarya</taxon>
        <taxon>Basidiomycota</taxon>
        <taxon>Pucciniomycotina</taxon>
        <taxon>Pucciniomycetes</taxon>
        <taxon>Pucciniales</taxon>
        <taxon>Pucciniaceae</taxon>
        <taxon>Puccinia</taxon>
    </lineage>
</organism>
<reference evidence="1 2" key="1">
    <citation type="submission" date="2015-08" db="EMBL/GenBank/DDBJ databases">
        <title>Next Generation Sequencing and Analysis of the Genome of Puccinia sorghi L Schw, the Causal Agent of Maize Common Rust.</title>
        <authorList>
            <person name="Rochi L."/>
            <person name="Burguener G."/>
            <person name="Darino M."/>
            <person name="Turjanski A."/>
            <person name="Kreff E."/>
            <person name="Dieguez M.J."/>
            <person name="Sacco F."/>
        </authorList>
    </citation>
    <scope>NUCLEOTIDE SEQUENCE [LARGE SCALE GENOMIC DNA]</scope>
    <source>
        <strain evidence="1 2">RO10H11247</strain>
    </source>
</reference>
<accession>A0A0L6UTD3</accession>
<sequence length="197" mass="22696">DGRGWYFWDGESKQFISSSVEEFVDYGAKPPIPRASQKGQVDYVLKRVSFQLGKVPVEIICNEQDKMIEKIPQILDLEIPRSLKHAKRSELWDLWKKACLEDLNLLKEFDVWELRDEVKNGMEKNLKIQWEYGISRVVGIDVWRNNGIHLSQAHLATQVVNEAEKHFKQSLIRASTPLPDVQLTTTFEALAGTTTLD</sequence>
<dbReference type="VEuPathDB" id="FungiDB:VP01_3809g2"/>
<dbReference type="AlphaFoldDB" id="A0A0L6UTD3"/>
<keyword evidence="2" id="KW-1185">Reference proteome</keyword>
<dbReference type="EMBL" id="LAVV01008845">
    <property type="protein sequence ID" value="KNZ51793.1"/>
    <property type="molecule type" value="Genomic_DNA"/>
</dbReference>
<comment type="caution">
    <text evidence="1">The sequence shown here is derived from an EMBL/GenBank/DDBJ whole genome shotgun (WGS) entry which is preliminary data.</text>
</comment>
<name>A0A0L6UTD3_9BASI</name>